<dbReference type="InterPro" id="IPR005467">
    <property type="entry name" value="His_kinase_dom"/>
</dbReference>
<evidence type="ECO:0000256" key="2">
    <source>
        <dbReference type="ARBA" id="ARBA00012438"/>
    </source>
</evidence>
<dbReference type="Gene3D" id="1.10.287.130">
    <property type="match status" value="1"/>
</dbReference>
<accession>A0ABU9HX66</accession>
<dbReference type="CDD" id="cd00082">
    <property type="entry name" value="HisKA"/>
    <property type="match status" value="1"/>
</dbReference>
<comment type="catalytic activity">
    <reaction evidence="1">
        <text>ATP + protein L-histidine = ADP + protein N-phospho-L-histidine.</text>
        <dbReference type="EC" id="2.7.13.3"/>
    </reaction>
</comment>
<dbReference type="PROSITE" id="PS50109">
    <property type="entry name" value="HIS_KIN"/>
    <property type="match status" value="1"/>
</dbReference>
<evidence type="ECO:0000256" key="4">
    <source>
        <dbReference type="SAM" id="Phobius"/>
    </source>
</evidence>
<dbReference type="EC" id="2.7.13.3" evidence="2"/>
<dbReference type="PRINTS" id="PR00344">
    <property type="entry name" value="BCTRLSENSOR"/>
</dbReference>
<keyword evidence="4" id="KW-1133">Transmembrane helix</keyword>
<dbReference type="Gene3D" id="3.30.565.10">
    <property type="entry name" value="Histidine kinase-like ATPase, C-terminal domain"/>
    <property type="match status" value="1"/>
</dbReference>
<dbReference type="InterPro" id="IPR036097">
    <property type="entry name" value="HisK_dim/P_sf"/>
</dbReference>
<dbReference type="InterPro" id="IPR004358">
    <property type="entry name" value="Sig_transdc_His_kin-like_C"/>
</dbReference>
<keyword evidence="8" id="KW-1185">Reference proteome</keyword>
<protein>
    <recommendedName>
        <fullName evidence="2">histidine kinase</fullName>
        <ecNumber evidence="2">2.7.13.3</ecNumber>
    </recommendedName>
</protein>
<evidence type="ECO:0000313" key="8">
    <source>
        <dbReference type="Proteomes" id="UP001464555"/>
    </source>
</evidence>
<dbReference type="Pfam" id="PF07495">
    <property type="entry name" value="Y_Y_Y"/>
    <property type="match status" value="1"/>
</dbReference>
<gene>
    <name evidence="7" type="ORF">AAEO56_10780</name>
</gene>
<dbReference type="Proteomes" id="UP001464555">
    <property type="component" value="Unassembled WGS sequence"/>
</dbReference>
<dbReference type="InterPro" id="IPR003594">
    <property type="entry name" value="HATPase_dom"/>
</dbReference>
<dbReference type="InterPro" id="IPR011123">
    <property type="entry name" value="Y_Y_Y"/>
</dbReference>
<evidence type="ECO:0000256" key="1">
    <source>
        <dbReference type="ARBA" id="ARBA00000085"/>
    </source>
</evidence>
<dbReference type="SMART" id="SM00387">
    <property type="entry name" value="HATPase_c"/>
    <property type="match status" value="1"/>
</dbReference>
<evidence type="ECO:0000256" key="3">
    <source>
        <dbReference type="ARBA" id="ARBA00022553"/>
    </source>
</evidence>
<keyword evidence="4" id="KW-0472">Membrane</keyword>
<dbReference type="CDD" id="cd00146">
    <property type="entry name" value="PKD"/>
    <property type="match status" value="1"/>
</dbReference>
<evidence type="ECO:0000259" key="6">
    <source>
        <dbReference type="PROSITE" id="PS50109"/>
    </source>
</evidence>
<dbReference type="Gene3D" id="2.60.40.10">
    <property type="entry name" value="Immunoglobulins"/>
    <property type="match status" value="1"/>
</dbReference>
<dbReference type="Gene3D" id="2.130.10.10">
    <property type="entry name" value="YVTN repeat-like/Quinoprotein amine dehydrogenase"/>
    <property type="match status" value="5"/>
</dbReference>
<proteinExistence type="predicted"/>
<feature type="transmembrane region" description="Helical" evidence="4">
    <location>
        <begin position="854"/>
        <end position="874"/>
    </location>
</feature>
<sequence length="1172" mass="131055">MKHLYYLIFALLITFSGYSQAKKAAFEYITMEDGLPENRITTLLQDKKGYIWLGTQNGLVRHDGYTTKVYEFRTSSKIDFYYINCIFEDSKGIIWVGTEYVGLFRYDVVNDKFVLADMGKGIDLKKKSIKSIREDSQGTIWLITKNENNEVGLASEHNNDLYKYNPDTKKTIAFGAVHKGKNKIDASVLNVVTEDSNGKIWLGTSNGLYGYDKKEQRFVQEIKKGTSNVADVWHIVESPTEKGVLWLANQGLANSGGGVTRLNTSSKALKNYLKADGLGSDTIFSLYKDSHKRLWAGTMNGISLIDSKTGTIKNYFPADSGPANRGYGGVVVGMAETQDEKMWIVGPVGIMQFDIKTKTFTRYTTKSGNARGLEHFSLNYTVPPLMDKSGTLYVATLDLGLLRLNNQKSNYTFLKDDYENEKGYKGGTVYKAVQGKDGMYWLAAKNGIIKWDRKANTFETVPDKDSKNAAWNVVVDKDGKIWYALIAGGLYSYDPLTGAVQTFIKDPNNPKSLPVNNAFTLLCDSKNRIWVGTYGAGLCRFDADTRSFIRYPFEVREGNAITKTDKLDDSNVVSINEDSEGNIWVGTNFGGLNKLDEKTGKFSHYNDRSIGMMCITSFYEEGNGIIWAGSYLHGLFRIDTKTGKVKVYRQEDGLLANNVQGITRDNEGNLWIASERGLTRFNLKTGRFFAITKANGLPESQFIRPPFKDANGNFFMVSKRGLVIFNPEDIKSSPIPPATHIQSISYPGYAKDREEKTVYLAGTESPELAYDENRITFRYIGLHYDNPELNQYRYKLEGYDDKWIEAGTQRSVTYTNLSPGTYTFKVKSANSDGIWDEKGSSITVTILPPWWRTWWAYTICALVFAALLRGYIVYRSRKLKYKNRELEEKVALRTGELNASLESLKTTQSQLIQSEKMASLGELTAGIAHEIQNPLNFVNNFSDVSIELLDEMSEELDKGDIEEAKAIAADVKQNLEKINHHGRRADGIVKGMLQHSRASSGQKEPTDINALADEYLRLAYHGLRAKDKSFNAELITHFDESLAKVNVVPQDVGRVLLNLFTNAFYATQDKSRQSQSVTSSAVEMAFKPTVTVTTLQKRNSVEIIVKDNGTGIPDAIKDKILQPFFTTKPTGEGTGLGLSLSYDIIVKGHGGSIEIESTEGQGSEFKISLPAS</sequence>
<evidence type="ECO:0000256" key="5">
    <source>
        <dbReference type="SAM" id="SignalP"/>
    </source>
</evidence>
<dbReference type="EMBL" id="JBBYHR010000005">
    <property type="protein sequence ID" value="MEL1244746.1"/>
    <property type="molecule type" value="Genomic_DNA"/>
</dbReference>
<organism evidence="7 8">
    <name type="scientific">Flavobacterium arundinis</name>
    <dbReference type="NCBI Taxonomy" id="3139143"/>
    <lineage>
        <taxon>Bacteria</taxon>
        <taxon>Pseudomonadati</taxon>
        <taxon>Bacteroidota</taxon>
        <taxon>Flavobacteriia</taxon>
        <taxon>Flavobacteriales</taxon>
        <taxon>Flavobacteriaceae</taxon>
        <taxon>Flavobacterium</taxon>
    </lineage>
</organism>
<dbReference type="InterPro" id="IPR015943">
    <property type="entry name" value="WD40/YVTN_repeat-like_dom_sf"/>
</dbReference>
<evidence type="ECO:0000313" key="7">
    <source>
        <dbReference type="EMBL" id="MEL1244746.1"/>
    </source>
</evidence>
<comment type="caution">
    <text evidence="7">The sequence shown here is derived from an EMBL/GenBank/DDBJ whole genome shotgun (WGS) entry which is preliminary data.</text>
</comment>
<dbReference type="InterPro" id="IPR036890">
    <property type="entry name" value="HATPase_C_sf"/>
</dbReference>
<keyword evidence="5" id="KW-0732">Signal</keyword>
<dbReference type="InterPro" id="IPR011110">
    <property type="entry name" value="Reg_prop"/>
</dbReference>
<dbReference type="SMART" id="SM00388">
    <property type="entry name" value="HisKA"/>
    <property type="match status" value="1"/>
</dbReference>
<dbReference type="SUPFAM" id="SSF55874">
    <property type="entry name" value="ATPase domain of HSP90 chaperone/DNA topoisomerase II/histidine kinase"/>
    <property type="match status" value="1"/>
</dbReference>
<dbReference type="SUPFAM" id="SSF63829">
    <property type="entry name" value="Calcium-dependent phosphotriesterase"/>
    <property type="match status" value="3"/>
</dbReference>
<feature type="domain" description="Histidine kinase" evidence="6">
    <location>
        <begin position="926"/>
        <end position="1172"/>
    </location>
</feature>
<dbReference type="PANTHER" id="PTHR43547:SF2">
    <property type="entry name" value="HYBRID SIGNAL TRANSDUCTION HISTIDINE KINASE C"/>
    <property type="match status" value="1"/>
</dbReference>
<reference evidence="7 8" key="1">
    <citation type="submission" date="2024-04" db="EMBL/GenBank/DDBJ databases">
        <title>Flavobacterium sp. DGU11 16S ribosomal RNA gene Genome sequencing and assembly.</title>
        <authorList>
            <person name="Park S."/>
        </authorList>
    </citation>
    <scope>NUCLEOTIDE SEQUENCE [LARGE SCALE GENOMIC DNA]</scope>
    <source>
        <strain evidence="7 8">DGU11</strain>
    </source>
</reference>
<dbReference type="InterPro" id="IPR003661">
    <property type="entry name" value="HisK_dim/P_dom"/>
</dbReference>
<keyword evidence="3" id="KW-0597">Phosphoprotein</keyword>
<dbReference type="RefSeq" id="WP_341697062.1">
    <property type="nucleotide sequence ID" value="NZ_JBBYHR010000005.1"/>
</dbReference>
<name>A0ABU9HX66_9FLAO</name>
<dbReference type="Pfam" id="PF07494">
    <property type="entry name" value="Reg_prop"/>
    <property type="match status" value="6"/>
</dbReference>
<feature type="signal peptide" evidence="5">
    <location>
        <begin position="1"/>
        <end position="21"/>
    </location>
</feature>
<feature type="chain" id="PRO_5045963256" description="histidine kinase" evidence="5">
    <location>
        <begin position="22"/>
        <end position="1172"/>
    </location>
</feature>
<dbReference type="SUPFAM" id="SSF47384">
    <property type="entry name" value="Homodimeric domain of signal transducing histidine kinase"/>
    <property type="match status" value="1"/>
</dbReference>
<dbReference type="InterPro" id="IPR013783">
    <property type="entry name" value="Ig-like_fold"/>
</dbReference>
<keyword evidence="4" id="KW-0812">Transmembrane</keyword>
<dbReference type="Pfam" id="PF02518">
    <property type="entry name" value="HATPase_c"/>
    <property type="match status" value="1"/>
</dbReference>
<dbReference type="PANTHER" id="PTHR43547">
    <property type="entry name" value="TWO-COMPONENT HISTIDINE KINASE"/>
    <property type="match status" value="1"/>
</dbReference>